<evidence type="ECO:0000313" key="2">
    <source>
        <dbReference type="Proteomes" id="UP000054011"/>
    </source>
</evidence>
<comment type="caution">
    <text evidence="1">The sequence shown here is derived from an EMBL/GenBank/DDBJ whole genome shotgun (WGS) entry which is preliminary data.</text>
</comment>
<reference evidence="1 2" key="1">
    <citation type="submission" date="2015-11" db="EMBL/GenBank/DDBJ databases">
        <title>Genome-wide analysis reveals the secondary metabolome in Streptomyces kanasensis ZX01.</title>
        <authorList>
            <person name="Zhang G."/>
            <person name="Han L."/>
            <person name="Feng J."/>
            <person name="Zhang X."/>
        </authorList>
    </citation>
    <scope>NUCLEOTIDE SEQUENCE [LARGE SCALE GENOMIC DNA]</scope>
    <source>
        <strain evidence="1 2">ZX01</strain>
    </source>
</reference>
<dbReference type="Proteomes" id="UP000054011">
    <property type="component" value="Unassembled WGS sequence"/>
</dbReference>
<accession>A0A100Y6Y3</accession>
<keyword evidence="2" id="KW-1185">Reference proteome</keyword>
<organism evidence="1 2">
    <name type="scientific">Streptomyces kanasensis</name>
    <dbReference type="NCBI Taxonomy" id="936756"/>
    <lineage>
        <taxon>Bacteria</taxon>
        <taxon>Bacillati</taxon>
        <taxon>Actinomycetota</taxon>
        <taxon>Actinomycetes</taxon>
        <taxon>Kitasatosporales</taxon>
        <taxon>Streptomycetaceae</taxon>
        <taxon>Streptomyces</taxon>
    </lineage>
</organism>
<sequence>MAGSDRAIMNDETIKVGDILRVSCAFTPTRVVEISDWNVSIVWPWEQIDPDSEVRWNGQYAIPRKQGSSESRLSLFQTDPAPWTLSAGDSCGVGIPEQLVRVIDIGYCDPPQDVGWLPRPHTMLIVLPVDHEDPRGLAEGDTISLPSVAPVRFELV</sequence>
<protein>
    <submittedName>
        <fullName evidence="1">Uncharacterized protein</fullName>
    </submittedName>
</protein>
<gene>
    <name evidence="1" type="ORF">ATE80_11080</name>
</gene>
<proteinExistence type="predicted"/>
<evidence type="ECO:0000313" key="1">
    <source>
        <dbReference type="EMBL" id="KUH38801.1"/>
    </source>
</evidence>
<dbReference type="AlphaFoldDB" id="A0A100Y6Y3"/>
<name>A0A100Y6Y3_9ACTN</name>
<dbReference type="EMBL" id="LNSV01000021">
    <property type="protein sequence ID" value="KUH38801.1"/>
    <property type="molecule type" value="Genomic_DNA"/>
</dbReference>